<gene>
    <name evidence="2" type="ORF">AFUS01_LOCUS1307</name>
</gene>
<dbReference type="Proteomes" id="UP000708208">
    <property type="component" value="Unassembled WGS sequence"/>
</dbReference>
<feature type="chain" id="PRO_5035246049" evidence="1">
    <location>
        <begin position="19"/>
        <end position="83"/>
    </location>
</feature>
<dbReference type="OrthoDB" id="5565075at2759"/>
<dbReference type="EMBL" id="CAJVCH010007292">
    <property type="protein sequence ID" value="CAG7660186.1"/>
    <property type="molecule type" value="Genomic_DNA"/>
</dbReference>
<sequence length="83" mass="9205">MFIVNSLWIFSLFLCAVSSPNGENSGEEKVSFGDEPIEDYPSLVSLIMYYKSKNETEQMFGGTLITAELDDGWNNGSSLFPPV</sequence>
<evidence type="ECO:0000313" key="2">
    <source>
        <dbReference type="EMBL" id="CAG7660186.1"/>
    </source>
</evidence>
<organism evidence="2 3">
    <name type="scientific">Allacma fusca</name>
    <dbReference type="NCBI Taxonomy" id="39272"/>
    <lineage>
        <taxon>Eukaryota</taxon>
        <taxon>Metazoa</taxon>
        <taxon>Ecdysozoa</taxon>
        <taxon>Arthropoda</taxon>
        <taxon>Hexapoda</taxon>
        <taxon>Collembola</taxon>
        <taxon>Symphypleona</taxon>
        <taxon>Sminthuridae</taxon>
        <taxon>Allacma</taxon>
    </lineage>
</organism>
<protein>
    <submittedName>
        <fullName evidence="2">Uncharacterized protein</fullName>
    </submittedName>
</protein>
<dbReference type="AlphaFoldDB" id="A0A8J2NM18"/>
<accession>A0A8J2NM18</accession>
<keyword evidence="3" id="KW-1185">Reference proteome</keyword>
<feature type="signal peptide" evidence="1">
    <location>
        <begin position="1"/>
        <end position="18"/>
    </location>
</feature>
<evidence type="ECO:0000256" key="1">
    <source>
        <dbReference type="SAM" id="SignalP"/>
    </source>
</evidence>
<proteinExistence type="predicted"/>
<keyword evidence="1" id="KW-0732">Signal</keyword>
<evidence type="ECO:0000313" key="3">
    <source>
        <dbReference type="Proteomes" id="UP000708208"/>
    </source>
</evidence>
<comment type="caution">
    <text evidence="2">The sequence shown here is derived from an EMBL/GenBank/DDBJ whole genome shotgun (WGS) entry which is preliminary data.</text>
</comment>
<name>A0A8J2NM18_9HEXA</name>
<reference evidence="2" key="1">
    <citation type="submission" date="2021-06" db="EMBL/GenBank/DDBJ databases">
        <authorList>
            <person name="Hodson N. C."/>
            <person name="Mongue J. A."/>
            <person name="Jaron S. K."/>
        </authorList>
    </citation>
    <scope>NUCLEOTIDE SEQUENCE</scope>
</reference>